<gene>
    <name evidence="1" type="ORF">JTE90_026871</name>
</gene>
<name>A0AAV6TCP3_9ARAC</name>
<accession>A0AAV6TCP3</accession>
<dbReference type="EMBL" id="JAFNEN010007522">
    <property type="protein sequence ID" value="KAG8155656.1"/>
    <property type="molecule type" value="Genomic_DNA"/>
</dbReference>
<proteinExistence type="predicted"/>
<dbReference type="AlphaFoldDB" id="A0AAV6TCP3"/>
<keyword evidence="2" id="KW-1185">Reference proteome</keyword>
<evidence type="ECO:0000313" key="2">
    <source>
        <dbReference type="Proteomes" id="UP000827092"/>
    </source>
</evidence>
<evidence type="ECO:0000313" key="1">
    <source>
        <dbReference type="EMBL" id="KAG8155656.1"/>
    </source>
</evidence>
<sequence length="126" mass="14015">MPCRHGPLYRICFLSREPLNKALAVATERKSVPGCFKNSLFKPKNAGQTTMIFPPLNPLGLPYFPTPVVVWGRFKTIFDNDPSSYSRFGSRTVEKSHVQKVGIGWTGPFVSPFKGSAECPQKKGKL</sequence>
<comment type="caution">
    <text evidence="1">The sequence shown here is derived from an EMBL/GenBank/DDBJ whole genome shotgun (WGS) entry which is preliminary data.</text>
</comment>
<dbReference type="Proteomes" id="UP000827092">
    <property type="component" value="Unassembled WGS sequence"/>
</dbReference>
<protein>
    <submittedName>
        <fullName evidence="1">Uncharacterized protein</fullName>
    </submittedName>
</protein>
<reference evidence="1 2" key="1">
    <citation type="journal article" date="2022" name="Nat. Ecol. Evol.">
        <title>A masculinizing supergene underlies an exaggerated male reproductive morph in a spider.</title>
        <authorList>
            <person name="Hendrickx F."/>
            <person name="De Corte Z."/>
            <person name="Sonet G."/>
            <person name="Van Belleghem S.M."/>
            <person name="Kostlbacher S."/>
            <person name="Vangestel C."/>
        </authorList>
    </citation>
    <scope>NUCLEOTIDE SEQUENCE [LARGE SCALE GENOMIC DNA]</scope>
    <source>
        <strain evidence="1">W744_W776</strain>
    </source>
</reference>
<organism evidence="1 2">
    <name type="scientific">Oedothorax gibbosus</name>
    <dbReference type="NCBI Taxonomy" id="931172"/>
    <lineage>
        <taxon>Eukaryota</taxon>
        <taxon>Metazoa</taxon>
        <taxon>Ecdysozoa</taxon>
        <taxon>Arthropoda</taxon>
        <taxon>Chelicerata</taxon>
        <taxon>Arachnida</taxon>
        <taxon>Araneae</taxon>
        <taxon>Araneomorphae</taxon>
        <taxon>Entelegynae</taxon>
        <taxon>Araneoidea</taxon>
        <taxon>Linyphiidae</taxon>
        <taxon>Erigoninae</taxon>
        <taxon>Oedothorax</taxon>
    </lineage>
</organism>